<gene>
    <name evidence="1" type="ORF">GCM10022422_00070</name>
</gene>
<dbReference type="EMBL" id="BAABDT010000001">
    <property type="protein sequence ID" value="GAA3723221.1"/>
    <property type="molecule type" value="Genomic_DNA"/>
</dbReference>
<reference evidence="2" key="1">
    <citation type="journal article" date="2019" name="Int. J. Syst. Evol. Microbiol.">
        <title>The Global Catalogue of Microorganisms (GCM) 10K type strain sequencing project: providing services to taxonomists for standard genome sequencing and annotation.</title>
        <authorList>
            <consortium name="The Broad Institute Genomics Platform"/>
            <consortium name="The Broad Institute Genome Sequencing Center for Infectious Disease"/>
            <person name="Wu L."/>
            <person name="Ma J."/>
        </authorList>
    </citation>
    <scope>NUCLEOTIDE SEQUENCE [LARGE SCALE GENOMIC DNA]</scope>
    <source>
        <strain evidence="2">JCM 17336</strain>
    </source>
</reference>
<protein>
    <submittedName>
        <fullName evidence="1">Uncharacterized protein</fullName>
    </submittedName>
</protein>
<evidence type="ECO:0000313" key="1">
    <source>
        <dbReference type="EMBL" id="GAA3723221.1"/>
    </source>
</evidence>
<keyword evidence="2" id="KW-1185">Reference proteome</keyword>
<comment type="caution">
    <text evidence="1">The sequence shown here is derived from an EMBL/GenBank/DDBJ whole genome shotgun (WGS) entry which is preliminary data.</text>
</comment>
<proteinExistence type="predicted"/>
<organism evidence="1 2">
    <name type="scientific">Flavobacterium ginsengisoli</name>
    <dbReference type="NCBI Taxonomy" id="871694"/>
    <lineage>
        <taxon>Bacteria</taxon>
        <taxon>Pseudomonadati</taxon>
        <taxon>Bacteroidota</taxon>
        <taxon>Flavobacteriia</taxon>
        <taxon>Flavobacteriales</taxon>
        <taxon>Flavobacteriaceae</taxon>
        <taxon>Flavobacterium</taxon>
    </lineage>
</organism>
<sequence>MLISSKRKLEVFFGCLRKMLNPKRDLNMQEKFREFLEKLSILKIPFSTQINISTYLQNQFKFGCQPLLIKIQKVLKINHLTKNNYVDNSE</sequence>
<name>A0ABP7EU40_9FLAO</name>
<dbReference type="Proteomes" id="UP001501367">
    <property type="component" value="Unassembled WGS sequence"/>
</dbReference>
<accession>A0ABP7EU40</accession>
<evidence type="ECO:0000313" key="2">
    <source>
        <dbReference type="Proteomes" id="UP001501367"/>
    </source>
</evidence>